<dbReference type="NCBIfam" id="NF009057">
    <property type="entry name" value="PRK12391.1"/>
    <property type="match status" value="1"/>
</dbReference>
<protein>
    <recommendedName>
        <fullName evidence="12">Tryptophan synthase beta chain</fullName>
        <ecNumber evidence="12">4.2.1.20</ecNumber>
    </recommendedName>
</protein>
<evidence type="ECO:0000256" key="6">
    <source>
        <dbReference type="ARBA" id="ARBA00022605"/>
    </source>
</evidence>
<dbReference type="PROSITE" id="PS00168">
    <property type="entry name" value="TRP_SYNTHASE_BETA"/>
    <property type="match status" value="1"/>
</dbReference>
<gene>
    <name evidence="12" type="primary">trpB</name>
    <name evidence="14" type="ORF">CH339_07655</name>
</gene>
<dbReference type="Proteomes" id="UP000249299">
    <property type="component" value="Unassembled WGS sequence"/>
</dbReference>
<comment type="cofactor">
    <cofactor evidence="1 12">
        <name>pyridoxal 5'-phosphate</name>
        <dbReference type="ChEBI" id="CHEBI:597326"/>
    </cofactor>
</comment>
<evidence type="ECO:0000259" key="13">
    <source>
        <dbReference type="Pfam" id="PF00291"/>
    </source>
</evidence>
<dbReference type="GO" id="GO:0052684">
    <property type="term" value="F:L-serine hydro-lyase (adding indole, L-tryptophan-forming) activity"/>
    <property type="evidence" value="ECO:0007669"/>
    <property type="project" value="TreeGrafter"/>
</dbReference>
<comment type="pathway">
    <text evidence="3 12">Amino-acid biosynthesis; L-tryptophan biosynthesis; L-tryptophan from chorismate: step 5/5.</text>
</comment>
<dbReference type="InterPro" id="IPR036052">
    <property type="entry name" value="TrpB-like_PALP_sf"/>
</dbReference>
<dbReference type="InterPro" id="IPR006316">
    <property type="entry name" value="Trp_synth_b-like"/>
</dbReference>
<dbReference type="GO" id="GO:0005737">
    <property type="term" value="C:cytoplasm"/>
    <property type="evidence" value="ECO:0007669"/>
    <property type="project" value="TreeGrafter"/>
</dbReference>
<dbReference type="Pfam" id="PF00291">
    <property type="entry name" value="PALP"/>
    <property type="match status" value="1"/>
</dbReference>
<keyword evidence="10 12" id="KW-0456">Lyase</keyword>
<dbReference type="RefSeq" id="WP_111433751.1">
    <property type="nucleotide sequence ID" value="NZ_JACIGG010000002.1"/>
</dbReference>
<keyword evidence="6 12" id="KW-0028">Amino-acid biosynthesis</keyword>
<keyword evidence="9 12" id="KW-0057">Aromatic amino acid biosynthesis</keyword>
<evidence type="ECO:0000256" key="3">
    <source>
        <dbReference type="ARBA" id="ARBA00004733"/>
    </source>
</evidence>
<keyword evidence="7 12" id="KW-0822">Tryptophan biosynthesis</keyword>
<evidence type="ECO:0000256" key="4">
    <source>
        <dbReference type="ARBA" id="ARBA00009982"/>
    </source>
</evidence>
<comment type="subunit">
    <text evidence="5 12">Tetramer of two alpha and two beta chains.</text>
</comment>
<dbReference type="InterPro" id="IPR006653">
    <property type="entry name" value="Trp_synth_b_CS"/>
</dbReference>
<evidence type="ECO:0000256" key="7">
    <source>
        <dbReference type="ARBA" id="ARBA00022822"/>
    </source>
</evidence>
<dbReference type="OrthoDB" id="9766131at2"/>
<dbReference type="AlphaFoldDB" id="A0A327JQ76"/>
<dbReference type="PANTHER" id="PTHR48077">
    <property type="entry name" value="TRYPTOPHAN SYNTHASE-RELATED"/>
    <property type="match status" value="1"/>
</dbReference>
<dbReference type="EMBL" id="NPEV01000011">
    <property type="protein sequence ID" value="RAI28211.1"/>
    <property type="molecule type" value="Genomic_DNA"/>
</dbReference>
<reference evidence="14 15" key="1">
    <citation type="submission" date="2017-07" db="EMBL/GenBank/DDBJ databases">
        <title>Draft Genome Sequences of Select Purple Nonsulfur Bacteria.</title>
        <authorList>
            <person name="Lasarre B."/>
            <person name="Mckinlay J.B."/>
        </authorList>
    </citation>
    <scope>NUCLEOTIDE SEQUENCE [LARGE SCALE GENOMIC DNA]</scope>
    <source>
        <strain evidence="14 15">DSM 11290</strain>
    </source>
</reference>
<dbReference type="HAMAP" id="MF_00133">
    <property type="entry name" value="Trp_synth_beta"/>
    <property type="match status" value="1"/>
</dbReference>
<evidence type="ECO:0000256" key="11">
    <source>
        <dbReference type="ARBA" id="ARBA00049047"/>
    </source>
</evidence>
<evidence type="ECO:0000313" key="15">
    <source>
        <dbReference type="Proteomes" id="UP000249299"/>
    </source>
</evidence>
<keyword evidence="15" id="KW-1185">Reference proteome</keyword>
<dbReference type="EC" id="4.2.1.20" evidence="12"/>
<dbReference type="InterPro" id="IPR023026">
    <property type="entry name" value="Trp_synth_beta/beta-like"/>
</dbReference>
<organism evidence="14 15">
    <name type="scientific">Rhodobium orientis</name>
    <dbReference type="NCBI Taxonomy" id="34017"/>
    <lineage>
        <taxon>Bacteria</taxon>
        <taxon>Pseudomonadati</taxon>
        <taxon>Pseudomonadota</taxon>
        <taxon>Alphaproteobacteria</taxon>
        <taxon>Hyphomicrobiales</taxon>
        <taxon>Rhodobiaceae</taxon>
        <taxon>Rhodobium</taxon>
    </lineage>
</organism>
<dbReference type="PANTHER" id="PTHR48077:SF6">
    <property type="entry name" value="TRYPTOPHAN SYNTHASE"/>
    <property type="match status" value="1"/>
</dbReference>
<proteinExistence type="inferred from homology"/>
<evidence type="ECO:0000256" key="2">
    <source>
        <dbReference type="ARBA" id="ARBA00002786"/>
    </source>
</evidence>
<feature type="modified residue" description="N6-(pyridoxal phosphate)lysine" evidence="12">
    <location>
        <position position="113"/>
    </location>
</feature>
<evidence type="ECO:0000313" key="14">
    <source>
        <dbReference type="EMBL" id="RAI28211.1"/>
    </source>
</evidence>
<dbReference type="GO" id="GO:0030170">
    <property type="term" value="F:pyridoxal phosphate binding"/>
    <property type="evidence" value="ECO:0007669"/>
    <property type="project" value="InterPro"/>
</dbReference>
<dbReference type="SUPFAM" id="SSF53686">
    <property type="entry name" value="Tryptophan synthase beta subunit-like PLP-dependent enzymes"/>
    <property type="match status" value="1"/>
</dbReference>
<comment type="function">
    <text evidence="2 12">The beta subunit is responsible for the synthesis of L-tryptophan from indole and L-serine.</text>
</comment>
<keyword evidence="8 12" id="KW-0663">Pyridoxal phosphate</keyword>
<evidence type="ECO:0000256" key="8">
    <source>
        <dbReference type="ARBA" id="ARBA00022898"/>
    </source>
</evidence>
<dbReference type="UniPathway" id="UPA00035">
    <property type="reaction ID" value="UER00044"/>
</dbReference>
<dbReference type="PIRSF" id="PIRSF500824">
    <property type="entry name" value="TrpB_prok"/>
    <property type="match status" value="1"/>
</dbReference>
<feature type="domain" description="Tryptophan synthase beta chain-like PALP" evidence="13">
    <location>
        <begin position="77"/>
        <end position="415"/>
    </location>
</feature>
<name>A0A327JQ76_9HYPH</name>
<sequence length="453" mass="48808">MTDSVKYFLPEERIPRTWYNIIADLPEPPAPVLNPGTKQPIGPEDLAAIFPMSLIAQEVSTEREIEIPDPVRDIYKLWRPSPLIRARRLEAALDTPAKIYFKYEGVSPAGSHKPNTAVAQAFYNKEAGITKLSTETGAGQWGSSLAFAGSLFGLEVKVYMVRVSFNQKPYRRALMETYGATCIPSPSEETECGRAILAEHPDSPGSLGIAISEAVEVAAQNADTNYSLGSVLNHVLLHQSVIGQEAMEQMEMAGDEPDVIIGCAGGGSNFAGLAFPYIGAKLRGGPAPKIVAVEPAACPTLSRGSYAYDFGDTAHLTPLMKMYTLGAGFIPPGFHAGGLRYHGMSPLVSQLMELGEIEARAVQQLGCFEAGIQFARSEGIVPAPESTHAVRVAIDEALAAKEAGEAKTILFNLSGHGHFDMQAYMDYFAGKLEDRDYDEAELKRSLAELPAAE</sequence>
<evidence type="ECO:0000256" key="1">
    <source>
        <dbReference type="ARBA" id="ARBA00001933"/>
    </source>
</evidence>
<comment type="caution">
    <text evidence="14">The sequence shown here is derived from an EMBL/GenBank/DDBJ whole genome shotgun (WGS) entry which is preliminary data.</text>
</comment>
<comment type="similarity">
    <text evidence="4 12">Belongs to the TrpB family.</text>
</comment>
<evidence type="ECO:0000256" key="10">
    <source>
        <dbReference type="ARBA" id="ARBA00023239"/>
    </source>
</evidence>
<dbReference type="PIRSF" id="PIRSF001413">
    <property type="entry name" value="Trp_syn_beta"/>
    <property type="match status" value="1"/>
</dbReference>
<dbReference type="Gene3D" id="3.40.50.1100">
    <property type="match status" value="2"/>
</dbReference>
<dbReference type="NCBIfam" id="TIGR01415">
    <property type="entry name" value="trpB_rel"/>
    <property type="match status" value="1"/>
</dbReference>
<dbReference type="InterPro" id="IPR001926">
    <property type="entry name" value="TrpB-like_PALP"/>
</dbReference>
<evidence type="ECO:0000256" key="5">
    <source>
        <dbReference type="ARBA" id="ARBA00011270"/>
    </source>
</evidence>
<dbReference type="CDD" id="cd06446">
    <property type="entry name" value="Trp-synth_B"/>
    <property type="match status" value="1"/>
</dbReference>
<accession>A0A327JQ76</accession>
<comment type="catalytic activity">
    <reaction evidence="11 12">
        <text>(1S,2R)-1-C-(indol-3-yl)glycerol 3-phosphate + L-serine = D-glyceraldehyde 3-phosphate + L-tryptophan + H2O</text>
        <dbReference type="Rhea" id="RHEA:10532"/>
        <dbReference type="ChEBI" id="CHEBI:15377"/>
        <dbReference type="ChEBI" id="CHEBI:33384"/>
        <dbReference type="ChEBI" id="CHEBI:57912"/>
        <dbReference type="ChEBI" id="CHEBI:58866"/>
        <dbReference type="ChEBI" id="CHEBI:59776"/>
        <dbReference type="EC" id="4.2.1.20"/>
    </reaction>
</comment>
<evidence type="ECO:0000256" key="9">
    <source>
        <dbReference type="ARBA" id="ARBA00023141"/>
    </source>
</evidence>
<evidence type="ECO:0000256" key="12">
    <source>
        <dbReference type="HAMAP-Rule" id="MF_00133"/>
    </source>
</evidence>
<dbReference type="GO" id="GO:0004834">
    <property type="term" value="F:tryptophan synthase activity"/>
    <property type="evidence" value="ECO:0007669"/>
    <property type="project" value="UniProtKB-UniRule"/>
</dbReference>
<dbReference type="InterPro" id="IPR006654">
    <property type="entry name" value="Trp_synth_beta"/>
</dbReference>